<proteinExistence type="predicted"/>
<dbReference type="RefSeq" id="WP_255526106.1">
    <property type="nucleotide sequence ID" value="NZ_JAPCID010000022.1"/>
</dbReference>
<gene>
    <name evidence="2" type="ORF">OJ962_16670</name>
</gene>
<name>A0ABT4RKQ2_9ACTN</name>
<keyword evidence="3" id="KW-1185">Reference proteome</keyword>
<evidence type="ECO:0000256" key="1">
    <source>
        <dbReference type="SAM" id="MobiDB-lite"/>
    </source>
</evidence>
<sequence length="43" mass="4914">MQRHPSAKKPVTKRPMLPPKRAPRPALKPMSRAMPKQQNRGRG</sequence>
<organism evidence="2 3">
    <name type="scientific">Solirubrobacter deserti</name>
    <dbReference type="NCBI Taxonomy" id="2282478"/>
    <lineage>
        <taxon>Bacteria</taxon>
        <taxon>Bacillati</taxon>
        <taxon>Actinomycetota</taxon>
        <taxon>Thermoleophilia</taxon>
        <taxon>Solirubrobacterales</taxon>
        <taxon>Solirubrobacteraceae</taxon>
        <taxon>Solirubrobacter</taxon>
    </lineage>
</organism>
<reference evidence="2" key="1">
    <citation type="submission" date="2022-10" db="EMBL/GenBank/DDBJ databases">
        <title>The WGS of Solirubrobacter sp. CPCC 204708.</title>
        <authorList>
            <person name="Jiang Z."/>
        </authorList>
    </citation>
    <scope>NUCLEOTIDE SEQUENCE</scope>
    <source>
        <strain evidence="2">CPCC 204708</strain>
    </source>
</reference>
<feature type="region of interest" description="Disordered" evidence="1">
    <location>
        <begin position="1"/>
        <end position="43"/>
    </location>
</feature>
<feature type="compositionally biased region" description="Basic residues" evidence="1">
    <location>
        <begin position="1"/>
        <end position="12"/>
    </location>
</feature>
<protein>
    <submittedName>
        <fullName evidence="2">Uncharacterized protein</fullName>
    </submittedName>
</protein>
<dbReference type="EMBL" id="JAPCID010000022">
    <property type="protein sequence ID" value="MDA0139137.1"/>
    <property type="molecule type" value="Genomic_DNA"/>
</dbReference>
<evidence type="ECO:0000313" key="2">
    <source>
        <dbReference type="EMBL" id="MDA0139137.1"/>
    </source>
</evidence>
<dbReference type="Proteomes" id="UP001147700">
    <property type="component" value="Unassembled WGS sequence"/>
</dbReference>
<comment type="caution">
    <text evidence="2">The sequence shown here is derived from an EMBL/GenBank/DDBJ whole genome shotgun (WGS) entry which is preliminary data.</text>
</comment>
<accession>A0ABT4RKQ2</accession>
<evidence type="ECO:0000313" key="3">
    <source>
        <dbReference type="Proteomes" id="UP001147700"/>
    </source>
</evidence>